<dbReference type="SUPFAM" id="SSF52317">
    <property type="entry name" value="Class I glutamine amidotransferase-like"/>
    <property type="match status" value="1"/>
</dbReference>
<keyword evidence="2" id="KW-0808">Transferase</keyword>
<dbReference type="KEGG" id="kbs:EPA93_01660"/>
<dbReference type="Proteomes" id="UP000290365">
    <property type="component" value="Chromosome"/>
</dbReference>
<evidence type="ECO:0000259" key="1">
    <source>
        <dbReference type="Pfam" id="PF01965"/>
    </source>
</evidence>
<dbReference type="InterPro" id="IPR002818">
    <property type="entry name" value="DJ-1/PfpI"/>
</dbReference>
<dbReference type="RefSeq" id="WP_129885365.1">
    <property type="nucleotide sequence ID" value="NZ_CP035758.1"/>
</dbReference>
<evidence type="ECO:0000313" key="2">
    <source>
        <dbReference type="EMBL" id="QBD74766.1"/>
    </source>
</evidence>
<name>A0A4P6JJC7_KTERU</name>
<keyword evidence="2" id="KW-0315">Glutamine amidotransferase</keyword>
<dbReference type="Pfam" id="PF01965">
    <property type="entry name" value="DJ-1_PfpI"/>
    <property type="match status" value="1"/>
</dbReference>
<organism evidence="2 3">
    <name type="scientific">Ktedonosporobacter rubrisoli</name>
    <dbReference type="NCBI Taxonomy" id="2509675"/>
    <lineage>
        <taxon>Bacteria</taxon>
        <taxon>Bacillati</taxon>
        <taxon>Chloroflexota</taxon>
        <taxon>Ktedonobacteria</taxon>
        <taxon>Ktedonobacterales</taxon>
        <taxon>Ktedonosporobacteraceae</taxon>
        <taxon>Ktedonosporobacter</taxon>
    </lineage>
</organism>
<feature type="domain" description="DJ-1/PfpI" evidence="1">
    <location>
        <begin position="8"/>
        <end position="177"/>
    </location>
</feature>
<gene>
    <name evidence="2" type="ORF">EPA93_01660</name>
</gene>
<proteinExistence type="predicted"/>
<dbReference type="OrthoDB" id="6003696at2"/>
<protein>
    <submittedName>
        <fullName evidence="2">Glutamine amidotransferase</fullName>
    </submittedName>
</protein>
<keyword evidence="3" id="KW-1185">Reference proteome</keyword>
<dbReference type="AlphaFoldDB" id="A0A4P6JJC7"/>
<dbReference type="EMBL" id="CP035758">
    <property type="protein sequence ID" value="QBD74766.1"/>
    <property type="molecule type" value="Genomic_DNA"/>
</dbReference>
<dbReference type="GO" id="GO:0016740">
    <property type="term" value="F:transferase activity"/>
    <property type="evidence" value="ECO:0007669"/>
    <property type="project" value="UniProtKB-KW"/>
</dbReference>
<dbReference type="InterPro" id="IPR029062">
    <property type="entry name" value="Class_I_gatase-like"/>
</dbReference>
<sequence length="214" mass="23285">MAQQIVHYFVLDTLSDWEAVFAISFLNKETYQIFQAQPGRYRVKIVGESRAPITTAAGLTIIPEMTVDELEPTESAMLILPGADIWLEEARAPVLAKASAFLAAGLPVAAICGAVPGLASVGLLNYKKHTGNSLAELQQVAKYKGEELYQDQPAYTDGDLITAAAIAPLEFAYHILKKLEAYKPEVLEAWYKVYKIGDAASKAEFFAAARQAGM</sequence>
<accession>A0A4P6JJC7</accession>
<evidence type="ECO:0000313" key="3">
    <source>
        <dbReference type="Proteomes" id="UP000290365"/>
    </source>
</evidence>
<reference evidence="2 3" key="1">
    <citation type="submission" date="2019-01" db="EMBL/GenBank/DDBJ databases">
        <title>Ktedonosporobacter rubrisoli SCAWS-G2.</title>
        <authorList>
            <person name="Huang Y."/>
            <person name="Yan B."/>
        </authorList>
    </citation>
    <scope>NUCLEOTIDE SEQUENCE [LARGE SCALE GENOMIC DNA]</scope>
    <source>
        <strain evidence="2 3">SCAWS-G2</strain>
    </source>
</reference>
<dbReference type="Gene3D" id="3.40.50.880">
    <property type="match status" value="1"/>
</dbReference>